<evidence type="ECO:0000313" key="3">
    <source>
        <dbReference type="Proteomes" id="UP000824107"/>
    </source>
</evidence>
<reference evidence="2" key="1">
    <citation type="submission" date="2020-10" db="EMBL/GenBank/DDBJ databases">
        <authorList>
            <person name="Gilroy R."/>
        </authorList>
    </citation>
    <scope>NUCLEOTIDE SEQUENCE</scope>
    <source>
        <strain evidence="2">ChiW3-316</strain>
    </source>
</reference>
<evidence type="ECO:0000256" key="1">
    <source>
        <dbReference type="SAM" id="Coils"/>
    </source>
</evidence>
<protein>
    <recommendedName>
        <fullName evidence="4">Tetratricopeptide repeat protein</fullName>
    </recommendedName>
</protein>
<accession>A0A9D1M3C8</accession>
<evidence type="ECO:0008006" key="4">
    <source>
        <dbReference type="Google" id="ProtNLM"/>
    </source>
</evidence>
<dbReference type="AlphaFoldDB" id="A0A9D1M3C8"/>
<feature type="coiled-coil region" evidence="1">
    <location>
        <begin position="452"/>
        <end position="509"/>
    </location>
</feature>
<evidence type="ECO:0000313" key="2">
    <source>
        <dbReference type="EMBL" id="HIU52848.1"/>
    </source>
</evidence>
<comment type="caution">
    <text evidence="2">The sequence shown here is derived from an EMBL/GenBank/DDBJ whole genome shotgun (WGS) entry which is preliminary data.</text>
</comment>
<organism evidence="2 3">
    <name type="scientific">Candidatus Scatocola faecipullorum</name>
    <dbReference type="NCBI Taxonomy" id="2840917"/>
    <lineage>
        <taxon>Bacteria</taxon>
        <taxon>Pseudomonadati</taxon>
        <taxon>Pseudomonadota</taxon>
        <taxon>Alphaproteobacteria</taxon>
        <taxon>Rhodospirillales</taxon>
        <taxon>Rhodospirillaceae</taxon>
        <taxon>Rhodospirillaceae incertae sedis</taxon>
        <taxon>Candidatus Scatocola</taxon>
    </lineage>
</organism>
<dbReference type="Proteomes" id="UP000824107">
    <property type="component" value="Unassembled WGS sequence"/>
</dbReference>
<proteinExistence type="predicted"/>
<reference evidence="2" key="2">
    <citation type="journal article" date="2021" name="PeerJ">
        <title>Extensive microbial diversity within the chicken gut microbiome revealed by metagenomics and culture.</title>
        <authorList>
            <person name="Gilroy R."/>
            <person name="Ravi A."/>
            <person name="Getino M."/>
            <person name="Pursley I."/>
            <person name="Horton D.L."/>
            <person name="Alikhan N.F."/>
            <person name="Baker D."/>
            <person name="Gharbi K."/>
            <person name="Hall N."/>
            <person name="Watson M."/>
            <person name="Adriaenssens E.M."/>
            <person name="Foster-Nyarko E."/>
            <person name="Jarju S."/>
            <person name="Secka A."/>
            <person name="Antonio M."/>
            <person name="Oren A."/>
            <person name="Chaudhuri R.R."/>
            <person name="La Ragione R."/>
            <person name="Hildebrand F."/>
            <person name="Pallen M.J."/>
        </authorList>
    </citation>
    <scope>NUCLEOTIDE SEQUENCE</scope>
    <source>
        <strain evidence="2">ChiW3-316</strain>
    </source>
</reference>
<keyword evidence="1" id="KW-0175">Coiled coil</keyword>
<name>A0A9D1M3C8_9PROT</name>
<sequence length="1042" mass="117150">MSCFDTFAQTAQYTGTAEETIITLPLADNVDYTIEGKDRELYLSFSRPLADRLQDIAAKLPSLVAAANIANNQKSMLLTLKEPLSVQNFRNDGNLIIKLRKQDGELADRGIDSRLNRLLLNYGNHQDFSRFSFEFAPGRKPEYIVKAGPETTTVSFKKRPDLKTSKLENYGKAAYVLQQINPEGGLDIIFPAKLKKSFEHENKIVFDLENSLLPQQQNTEIVPPVATAPINIRNQNLTRLQTAMTSAQVAPVQPNQVASLSFSWNMPVGLSVFRRGNYIWVIFDHPQNLDIESLREAAAPVADEVLQIPHPGAAILRILPKTKLNASVRKEGLLWIVDLFTRDAPEETKDLPVYTQYNVSNQPYLFIPSTAAGEVVSIIDPEVGDLIVTGTSTDIGLGIKDEYRYPDLTLLPTIQGVALNADALDIALSRGNTGYTIQAVRRGLNISPDLDFLKHQEQLNQIDNRIARLSADFNKELLGKTFAEAEDQLRQEIIKAEDEQKNNAKLELAKYYISQGLGTNALNILNKLIADKAPETETERFHGLLGVANFLAGRYEQALENFSFGRLPEINEAVFWRTLAASALEPTPENNAVLISYLNLVRNYPPEIRGAIAKVGAVTAIAAGDDITAQSFIDILKTMDTPRNLMPLVNYLTAEKILMQGYPRNAIQEYRKAANSNDLKYSSLARKKIADLEIRLNVIPPAKAIRELEGLRFAWGEIEFKKQLLSDLSDLYVRNFDYYQALRTLQNLEKISPAADKPKIERRMVKLIEDIYLNNQADNLSALKSLALYQDYNWLPPKSRHYNAIIQKLADRLVAVDLLDRAYELLDSRLRTGELTALEKATFGSRLALIQLFNGQNHEALDILDRTETPGLPKTIELQRRIVRAKALSGTGNEAQALELLKDDYSKNALLLKSEIFWNGNMWGDAADAIKYLIEKPTPGQPLSEEQINYILDWATALKKAGRETVIVRLRNKFMPYFKDTKYYSAFSVLTDTLENDQINIRVIDKAINDIETFSDFAKIYNKSLLKSNLTEAPAVQNNVRQ</sequence>
<dbReference type="EMBL" id="DVNC01000020">
    <property type="protein sequence ID" value="HIU52848.1"/>
    <property type="molecule type" value="Genomic_DNA"/>
</dbReference>
<gene>
    <name evidence="2" type="ORF">IAD20_02070</name>
</gene>